<dbReference type="Pfam" id="PF00092">
    <property type="entry name" value="VWA"/>
    <property type="match status" value="1"/>
</dbReference>
<keyword evidence="6" id="KW-0325">Glycoprotein</keyword>
<gene>
    <name evidence="10" type="primary">LOC110990757</name>
</gene>
<keyword evidence="9" id="KW-1185">Reference proteome</keyword>
<dbReference type="GO" id="GO:0005576">
    <property type="term" value="C:extracellular region"/>
    <property type="evidence" value="ECO:0007669"/>
    <property type="project" value="UniProtKB-SubCell"/>
</dbReference>
<keyword evidence="5" id="KW-0722">Serine protease inhibitor</keyword>
<dbReference type="KEGG" id="aplc:110990757"/>
<name>A0A8B8A1J5_ACAPL</name>
<evidence type="ECO:0000256" key="6">
    <source>
        <dbReference type="ARBA" id="ARBA00023180"/>
    </source>
</evidence>
<dbReference type="RefSeq" id="XP_022111549.1">
    <property type="nucleotide sequence ID" value="XM_022255857.1"/>
</dbReference>
<proteinExistence type="inferred from homology"/>
<dbReference type="InterPro" id="IPR013694">
    <property type="entry name" value="VIT"/>
</dbReference>
<keyword evidence="3" id="KW-0964">Secreted</keyword>
<protein>
    <submittedName>
        <fullName evidence="10">Inter-alpha-trypsin inhibitor heavy chain H4-like isoform X1</fullName>
    </submittedName>
</protein>
<evidence type="ECO:0000313" key="10">
    <source>
        <dbReference type="RefSeq" id="XP_022111549.1"/>
    </source>
</evidence>
<evidence type="ECO:0000313" key="9">
    <source>
        <dbReference type="Proteomes" id="UP000694845"/>
    </source>
</evidence>
<dbReference type="SMART" id="SM00609">
    <property type="entry name" value="VIT"/>
    <property type="match status" value="1"/>
</dbReference>
<feature type="region of interest" description="Disordered" evidence="7">
    <location>
        <begin position="116"/>
        <end position="135"/>
    </location>
</feature>
<keyword evidence="5" id="KW-0646">Protease inhibitor</keyword>
<evidence type="ECO:0000256" key="3">
    <source>
        <dbReference type="ARBA" id="ARBA00022525"/>
    </source>
</evidence>
<evidence type="ECO:0000256" key="2">
    <source>
        <dbReference type="ARBA" id="ARBA00010158"/>
    </source>
</evidence>
<dbReference type="OMA" id="ASNTNIW"/>
<accession>A0A8B8A1J5</accession>
<evidence type="ECO:0000256" key="5">
    <source>
        <dbReference type="ARBA" id="ARBA00022900"/>
    </source>
</evidence>
<evidence type="ECO:0000256" key="1">
    <source>
        <dbReference type="ARBA" id="ARBA00004613"/>
    </source>
</evidence>
<dbReference type="OrthoDB" id="299997at2759"/>
<dbReference type="AlphaFoldDB" id="A0A8B8A1J5"/>
<dbReference type="InterPro" id="IPR050934">
    <property type="entry name" value="ITIH"/>
</dbReference>
<evidence type="ECO:0000256" key="4">
    <source>
        <dbReference type="ARBA" id="ARBA00022729"/>
    </source>
</evidence>
<dbReference type="Pfam" id="PF08487">
    <property type="entry name" value="VIT"/>
    <property type="match status" value="1"/>
</dbReference>
<keyword evidence="4" id="KW-0732">Signal</keyword>
<dbReference type="InterPro" id="IPR002035">
    <property type="entry name" value="VWF_A"/>
</dbReference>
<dbReference type="SUPFAM" id="SSF53300">
    <property type="entry name" value="vWA-like"/>
    <property type="match status" value="1"/>
</dbReference>
<sequence>MYNKAALGRVFNTCDINIFFPKSQGNDNHICCCVKLEPYYCIPEAQFKYHFQTFCTPVLLIHKALRPDPRVAFVLLYSCCVVNYQSILFPDIHLHCREADSVVYNSRVEEKEAAQQAYDHAKSQGQTTGQVKQSSEEKNDFTISINVEALSELKFNLTYEELLKRKDGYFENVISISPGQTVEHLVVDVHIIEPQGIQEESVDFFVKKFSPDGTAEVQRPDWALVKGLKSDQVSVQFFPTPEQQEALSASGNLGKFIVRYDVIHGQDAGDIQIVNGYFVHHFSPEGFKPTQKSVVFVLDTSGSMSGTKIRQTKEAMDTILSDLREMDEFGIITFSSSTRAWRPSMVPSTKDNIKSAKDHIQGLQAGGGTNLHGGIVDAIAMLKEAQGNSLSTVGKFYLIIMLTDGVPTAGRLTEPEGIKADIRRQLEGRFSLFSLGFGEGVRYPFLEELSLQTKGLARKIYADSDAGLQLVGFFDEVATPLLVNIQIKYDENMVVTNSISETNFPAYFVGTELVVAGKLVANDSLPNMLTCVVIAETGGVEIELEVEVNVQEESLGVLSPNAVDDFAQRLWAFLTIKELLQRRIAAQTDEEKNALTERALELSLKYHFVTPLTSLVVVKPNEDEPVLPVVEPRVYHEETVDISHYRRPPPAHPPKQGSMQFVGPVSGPYGGRPFGRYRSSGEYLTRGKFCQ</sequence>
<dbReference type="Gene3D" id="3.40.50.410">
    <property type="entry name" value="von Willebrand factor, type A domain"/>
    <property type="match status" value="1"/>
</dbReference>
<dbReference type="PANTHER" id="PTHR10338">
    <property type="entry name" value="INTER-ALPHA-TRYPSIN INHIBITOR HEAVY CHAIN FAMILY MEMBER"/>
    <property type="match status" value="1"/>
</dbReference>
<feature type="compositionally biased region" description="Polar residues" evidence="7">
    <location>
        <begin position="123"/>
        <end position="133"/>
    </location>
</feature>
<dbReference type="FunFam" id="3.40.50.410:FF:000013">
    <property type="entry name" value="inter-alpha-trypsin inhibitor heavy chain H2"/>
    <property type="match status" value="1"/>
</dbReference>
<comment type="similarity">
    <text evidence="2">Belongs to the ITIH family.</text>
</comment>
<dbReference type="GO" id="GO:0004867">
    <property type="term" value="F:serine-type endopeptidase inhibitor activity"/>
    <property type="evidence" value="ECO:0007669"/>
    <property type="project" value="UniProtKB-KW"/>
</dbReference>
<reference evidence="10" key="1">
    <citation type="submission" date="2025-08" db="UniProtKB">
        <authorList>
            <consortium name="RefSeq"/>
        </authorList>
    </citation>
    <scope>IDENTIFICATION</scope>
</reference>
<dbReference type="InterPro" id="IPR036465">
    <property type="entry name" value="vWFA_dom_sf"/>
</dbReference>
<evidence type="ECO:0000259" key="8">
    <source>
        <dbReference type="PROSITE" id="PS50234"/>
    </source>
</evidence>
<dbReference type="GeneID" id="110990757"/>
<dbReference type="PROSITE" id="PS50234">
    <property type="entry name" value="VWFA"/>
    <property type="match status" value="1"/>
</dbReference>
<dbReference type="Proteomes" id="UP000694845">
    <property type="component" value="Unplaced"/>
</dbReference>
<dbReference type="SMART" id="SM00327">
    <property type="entry name" value="VWA"/>
    <property type="match status" value="1"/>
</dbReference>
<organism evidence="9 10">
    <name type="scientific">Acanthaster planci</name>
    <name type="common">Crown-of-thorns starfish</name>
    <dbReference type="NCBI Taxonomy" id="133434"/>
    <lineage>
        <taxon>Eukaryota</taxon>
        <taxon>Metazoa</taxon>
        <taxon>Echinodermata</taxon>
        <taxon>Eleutherozoa</taxon>
        <taxon>Asterozoa</taxon>
        <taxon>Asteroidea</taxon>
        <taxon>Valvatacea</taxon>
        <taxon>Valvatida</taxon>
        <taxon>Acanthasteridae</taxon>
        <taxon>Acanthaster</taxon>
    </lineage>
</organism>
<comment type="subcellular location">
    <subcellularLocation>
        <location evidence="1">Secreted</location>
    </subcellularLocation>
</comment>
<dbReference type="PANTHER" id="PTHR10338:SF108">
    <property type="entry name" value="INTER-ALPHA-TRYPSIN INHIBITOR HEAVY CHAIN H4-LIKE PROTEIN"/>
    <property type="match status" value="1"/>
</dbReference>
<feature type="domain" description="VWFA" evidence="8">
    <location>
        <begin position="293"/>
        <end position="477"/>
    </location>
</feature>
<evidence type="ECO:0000256" key="7">
    <source>
        <dbReference type="SAM" id="MobiDB-lite"/>
    </source>
</evidence>